<dbReference type="AlphaFoldDB" id="N2BX73"/>
<dbReference type="EMBL" id="AGXC01000002">
    <property type="protein sequence ID" value="EMZ41474.1"/>
    <property type="molecule type" value="Genomic_DNA"/>
</dbReference>
<name>N2BX73_9ACTN</name>
<sequence>MALLFRSFSSSAEAEKPMTSTAFTQDNVSAMPSTLQLIREDLNVFLAYDPSTSSKLESLGILYRL</sequence>
<gene>
    <name evidence="2" type="ORF">HMPREF1091_00448</name>
</gene>
<evidence type="ECO:0000313" key="2">
    <source>
        <dbReference type="EMBL" id="EMZ41474.1"/>
    </source>
</evidence>
<organism evidence="2 3">
    <name type="scientific">Atopobium minutum 10063974</name>
    <dbReference type="NCBI Taxonomy" id="997872"/>
    <lineage>
        <taxon>Bacteria</taxon>
        <taxon>Bacillati</taxon>
        <taxon>Actinomycetota</taxon>
        <taxon>Coriobacteriia</taxon>
        <taxon>Coriobacteriales</taxon>
        <taxon>Atopobiaceae</taxon>
        <taxon>Atopobium</taxon>
    </lineage>
</organism>
<evidence type="ECO:0000256" key="1">
    <source>
        <dbReference type="SAM" id="MobiDB-lite"/>
    </source>
</evidence>
<accession>N2BX73</accession>
<dbReference type="HOGENOM" id="CLU_2840228_0_0_11"/>
<dbReference type="Proteomes" id="UP000012651">
    <property type="component" value="Unassembled WGS sequence"/>
</dbReference>
<keyword evidence="3" id="KW-1185">Reference proteome</keyword>
<feature type="region of interest" description="Disordered" evidence="1">
    <location>
        <begin position="1"/>
        <end position="25"/>
    </location>
</feature>
<reference evidence="2 3" key="1">
    <citation type="submission" date="2013-03" db="EMBL/GenBank/DDBJ databases">
        <title>The Genome Sequence of Atopobium minutum 10063974.</title>
        <authorList>
            <consortium name="The Broad Institute Genome Sequencing Platform"/>
            <person name="Earl A."/>
            <person name="Ward D."/>
            <person name="Feldgarden M."/>
            <person name="Gevers D."/>
            <person name="Lambert T."/>
            <person name="Marvaud J.-C."/>
            <person name="Courvalin P."/>
            <person name="Walker B."/>
            <person name="Young S.K."/>
            <person name="Zeng Q."/>
            <person name="Gargeya S."/>
            <person name="Fitzgerald M."/>
            <person name="Haas B."/>
            <person name="Abouelleil A."/>
            <person name="Alvarado L."/>
            <person name="Arachchi H.M."/>
            <person name="Berlin A.M."/>
            <person name="Chapman S.B."/>
            <person name="Dewar J."/>
            <person name="Goldberg J."/>
            <person name="Griggs A."/>
            <person name="Gujja S."/>
            <person name="Hansen M."/>
            <person name="Howarth C."/>
            <person name="Imamovic A."/>
            <person name="Larimer J."/>
            <person name="McCowan C."/>
            <person name="Murphy C."/>
            <person name="Neiman D."/>
            <person name="Pearson M."/>
            <person name="Priest M."/>
            <person name="Roberts A."/>
            <person name="Saif S."/>
            <person name="Shea T."/>
            <person name="Sisk P."/>
            <person name="Sykes S."/>
            <person name="Wortman J."/>
            <person name="Nusbaum C."/>
            <person name="Birren B."/>
        </authorList>
    </citation>
    <scope>NUCLEOTIDE SEQUENCE [LARGE SCALE GENOMIC DNA]</scope>
    <source>
        <strain evidence="2 3">10063974</strain>
    </source>
</reference>
<feature type="compositionally biased region" description="Polar residues" evidence="1">
    <location>
        <begin position="7"/>
        <end position="25"/>
    </location>
</feature>
<proteinExistence type="predicted"/>
<evidence type="ECO:0000313" key="3">
    <source>
        <dbReference type="Proteomes" id="UP000012651"/>
    </source>
</evidence>
<comment type="caution">
    <text evidence="2">The sequence shown here is derived from an EMBL/GenBank/DDBJ whole genome shotgun (WGS) entry which is preliminary data.</text>
</comment>
<protein>
    <submittedName>
        <fullName evidence="2">Uncharacterized protein</fullName>
    </submittedName>
</protein>
<dbReference type="PATRIC" id="fig|997872.3.peg.445"/>